<gene>
    <name evidence="1" type="ORF">L5014_32270</name>
</gene>
<evidence type="ECO:0000313" key="2">
    <source>
        <dbReference type="Proteomes" id="UP001139308"/>
    </source>
</evidence>
<sequence length="86" mass="9288">MPHADDEQVDDMFLGERKQSRLADHQFVKWTVSSSPAPLYTFTFKGASASAGWSTLGKLTGGGVTRLAGQWLSSHSFPVGHHDVSA</sequence>
<reference evidence="1" key="1">
    <citation type="submission" date="2022-01" db="EMBL/GenBank/DDBJ databases">
        <title>Genome sequence and assembly of Parabukholderia sp. RG36.</title>
        <authorList>
            <person name="Chhetri G."/>
        </authorList>
    </citation>
    <scope>NUCLEOTIDE SEQUENCE</scope>
    <source>
        <strain evidence="1">RG36</strain>
    </source>
</reference>
<dbReference type="AlphaFoldDB" id="A0A9X1UM84"/>
<keyword evidence="2" id="KW-1185">Reference proteome</keyword>
<comment type="caution">
    <text evidence="1">The sequence shown here is derived from an EMBL/GenBank/DDBJ whole genome shotgun (WGS) entry which is preliminary data.</text>
</comment>
<accession>A0A9X1UM84</accession>
<dbReference type="Proteomes" id="UP001139308">
    <property type="component" value="Unassembled WGS sequence"/>
</dbReference>
<evidence type="ECO:0000313" key="1">
    <source>
        <dbReference type="EMBL" id="MCG5077968.1"/>
    </source>
</evidence>
<dbReference type="EMBL" id="JAKLJA010000046">
    <property type="protein sequence ID" value="MCG5077968.1"/>
    <property type="molecule type" value="Genomic_DNA"/>
</dbReference>
<proteinExistence type="predicted"/>
<name>A0A9X1UM84_9BURK</name>
<dbReference type="RefSeq" id="WP_238467882.1">
    <property type="nucleotide sequence ID" value="NZ_JAKLJA010000046.1"/>
</dbReference>
<organism evidence="1 2">
    <name type="scientific">Paraburkholderia tagetis</name>
    <dbReference type="NCBI Taxonomy" id="2913261"/>
    <lineage>
        <taxon>Bacteria</taxon>
        <taxon>Pseudomonadati</taxon>
        <taxon>Pseudomonadota</taxon>
        <taxon>Betaproteobacteria</taxon>
        <taxon>Burkholderiales</taxon>
        <taxon>Burkholderiaceae</taxon>
        <taxon>Paraburkholderia</taxon>
    </lineage>
</organism>
<protein>
    <submittedName>
        <fullName evidence="1">Uncharacterized protein</fullName>
    </submittedName>
</protein>